<evidence type="ECO:0000313" key="6">
    <source>
        <dbReference type="Proteomes" id="UP001151529"/>
    </source>
</evidence>
<dbReference type="EMBL" id="JAPFFL010000012">
    <property type="protein sequence ID" value="KAJ6690541.1"/>
    <property type="molecule type" value="Genomic_DNA"/>
</dbReference>
<comment type="caution">
    <text evidence="5">The sequence shown here is derived from an EMBL/GenBank/DDBJ whole genome shotgun (WGS) entry which is preliminary data.</text>
</comment>
<dbReference type="SUPFAM" id="SSF51197">
    <property type="entry name" value="Clavaminate synthase-like"/>
    <property type="match status" value="1"/>
</dbReference>
<organism evidence="5 6">
    <name type="scientific">Salix viminalis</name>
    <name type="common">Common osier</name>
    <name type="synonym">Basket willow</name>
    <dbReference type="NCBI Taxonomy" id="40686"/>
    <lineage>
        <taxon>Eukaryota</taxon>
        <taxon>Viridiplantae</taxon>
        <taxon>Streptophyta</taxon>
        <taxon>Embryophyta</taxon>
        <taxon>Tracheophyta</taxon>
        <taxon>Spermatophyta</taxon>
        <taxon>Magnoliopsida</taxon>
        <taxon>eudicotyledons</taxon>
        <taxon>Gunneridae</taxon>
        <taxon>Pentapetalae</taxon>
        <taxon>rosids</taxon>
        <taxon>fabids</taxon>
        <taxon>Malpighiales</taxon>
        <taxon>Salicaceae</taxon>
        <taxon>Saliceae</taxon>
        <taxon>Salix</taxon>
    </lineage>
</organism>
<keyword evidence="1" id="KW-0479">Metal-binding</keyword>
<feature type="domain" description="Fe2OG dioxygenase" evidence="4">
    <location>
        <begin position="6"/>
        <end position="106"/>
    </location>
</feature>
<sequence length="156" mass="17923">MKEFRDGSQLLVVNCYPSCPEPDLTLGIPPHSDYGFLTLLLQDEVKGLQIQHETRWVTVEPVPNSFVINVGDHLEIFSNGRYKSVLHRVLVNSLKSRISIASLHSLPFESMIRPSPKLINDANPRRYKDTDFASFIEYIASHEHRSKNFLESRRMS</sequence>
<evidence type="ECO:0000259" key="4">
    <source>
        <dbReference type="PROSITE" id="PS51471"/>
    </source>
</evidence>
<dbReference type="InterPro" id="IPR027443">
    <property type="entry name" value="IPNS-like_sf"/>
</dbReference>
<dbReference type="OrthoDB" id="288590at2759"/>
<dbReference type="Proteomes" id="UP001151529">
    <property type="component" value="Chromosome 8"/>
</dbReference>
<keyword evidence="2" id="KW-0847">Vitamin C</keyword>
<dbReference type="InterPro" id="IPR050295">
    <property type="entry name" value="Plant_2OG-oxidoreductases"/>
</dbReference>
<reference evidence="5" key="2">
    <citation type="journal article" date="2023" name="Int. J. Mol. Sci.">
        <title>De Novo Assembly and Annotation of 11 Diverse Shrub Willow (Salix) Genomes Reveals Novel Gene Organization in Sex-Linked Regions.</title>
        <authorList>
            <person name="Hyden B."/>
            <person name="Feng K."/>
            <person name="Yates T.B."/>
            <person name="Jawdy S."/>
            <person name="Cereghino C."/>
            <person name="Smart L.B."/>
            <person name="Muchero W."/>
        </authorList>
    </citation>
    <scope>NUCLEOTIDE SEQUENCE [LARGE SCALE GENOMIC DNA]</scope>
    <source>
        <tissue evidence="5">Shoot tip</tissue>
    </source>
</reference>
<evidence type="ECO:0000256" key="3">
    <source>
        <dbReference type="ARBA" id="ARBA00023004"/>
    </source>
</evidence>
<name>A0A9Q0PLP4_SALVM</name>
<keyword evidence="3" id="KW-0408">Iron</keyword>
<dbReference type="InterPro" id="IPR005123">
    <property type="entry name" value="Oxoglu/Fe-dep_dioxygenase_dom"/>
</dbReference>
<dbReference type="PRINTS" id="PR00682">
    <property type="entry name" value="IPNSYNTHASE"/>
</dbReference>
<evidence type="ECO:0000313" key="5">
    <source>
        <dbReference type="EMBL" id="KAJ6690541.1"/>
    </source>
</evidence>
<accession>A0A9Q0PLP4</accession>
<dbReference type="PROSITE" id="PS51471">
    <property type="entry name" value="FE2OG_OXY"/>
    <property type="match status" value="1"/>
</dbReference>
<dbReference type="GO" id="GO:0046872">
    <property type="term" value="F:metal ion binding"/>
    <property type="evidence" value="ECO:0007669"/>
    <property type="project" value="UniProtKB-KW"/>
</dbReference>
<dbReference type="InterPro" id="IPR044861">
    <property type="entry name" value="IPNS-like_FE2OG_OXY"/>
</dbReference>
<dbReference type="Pfam" id="PF03171">
    <property type="entry name" value="2OG-FeII_Oxy"/>
    <property type="match status" value="1"/>
</dbReference>
<protein>
    <recommendedName>
        <fullName evidence="4">Fe2OG dioxygenase domain-containing protein</fullName>
    </recommendedName>
</protein>
<gene>
    <name evidence="5" type="ORF">OIU85_006766</name>
</gene>
<proteinExistence type="predicted"/>
<dbReference type="AlphaFoldDB" id="A0A9Q0PLP4"/>
<evidence type="ECO:0000256" key="2">
    <source>
        <dbReference type="ARBA" id="ARBA00022896"/>
    </source>
</evidence>
<evidence type="ECO:0000256" key="1">
    <source>
        <dbReference type="ARBA" id="ARBA00022723"/>
    </source>
</evidence>
<reference evidence="5" key="1">
    <citation type="submission" date="2022-11" db="EMBL/GenBank/DDBJ databases">
        <authorList>
            <person name="Hyden B.L."/>
            <person name="Feng K."/>
            <person name="Yates T."/>
            <person name="Jawdy S."/>
            <person name="Smart L.B."/>
            <person name="Muchero W."/>
        </authorList>
    </citation>
    <scope>NUCLEOTIDE SEQUENCE</scope>
    <source>
        <tissue evidence="5">Shoot tip</tissue>
    </source>
</reference>
<dbReference type="Gene3D" id="2.60.120.330">
    <property type="entry name" value="B-lactam Antibiotic, Isopenicillin N Synthase, Chain"/>
    <property type="match status" value="1"/>
</dbReference>
<dbReference type="PANTHER" id="PTHR47991">
    <property type="entry name" value="OXOGLUTARATE/IRON-DEPENDENT DIOXYGENASE"/>
    <property type="match status" value="1"/>
</dbReference>
<keyword evidence="6" id="KW-1185">Reference proteome</keyword>
<dbReference type="GO" id="GO:0031418">
    <property type="term" value="F:L-ascorbic acid binding"/>
    <property type="evidence" value="ECO:0007669"/>
    <property type="project" value="UniProtKB-KW"/>
</dbReference>